<dbReference type="InterPro" id="IPR035979">
    <property type="entry name" value="RBD_domain_sf"/>
</dbReference>
<gene>
    <name evidence="4" type="ORF">H5P28_03035</name>
</gene>
<feature type="compositionally biased region" description="Gly residues" evidence="2">
    <location>
        <begin position="83"/>
        <end position="105"/>
    </location>
</feature>
<dbReference type="InterPro" id="IPR012677">
    <property type="entry name" value="Nucleotide-bd_a/b_plait_sf"/>
</dbReference>
<evidence type="ECO:0000313" key="4">
    <source>
        <dbReference type="EMBL" id="MBC2593227.1"/>
    </source>
</evidence>
<dbReference type="PROSITE" id="PS50102">
    <property type="entry name" value="RRM"/>
    <property type="match status" value="1"/>
</dbReference>
<accession>A0A842HC96</accession>
<dbReference type="InterPro" id="IPR052462">
    <property type="entry name" value="SLIRP/GR-RBP-like"/>
</dbReference>
<dbReference type="InterPro" id="IPR000504">
    <property type="entry name" value="RRM_dom"/>
</dbReference>
<name>A0A842HC96_9BACT</name>
<organism evidence="4 5">
    <name type="scientific">Ruficoccus amylovorans</name>
    <dbReference type="NCBI Taxonomy" id="1804625"/>
    <lineage>
        <taxon>Bacteria</taxon>
        <taxon>Pseudomonadati</taxon>
        <taxon>Verrucomicrobiota</taxon>
        <taxon>Opitutia</taxon>
        <taxon>Puniceicoccales</taxon>
        <taxon>Cerasicoccaceae</taxon>
        <taxon>Ruficoccus</taxon>
    </lineage>
</organism>
<feature type="region of interest" description="Disordered" evidence="2">
    <location>
        <begin position="62"/>
        <end position="111"/>
    </location>
</feature>
<dbReference type="SMART" id="SM00360">
    <property type="entry name" value="RRM"/>
    <property type="match status" value="1"/>
</dbReference>
<keyword evidence="1" id="KW-0694">RNA-binding</keyword>
<dbReference type="Proteomes" id="UP000546464">
    <property type="component" value="Unassembled WGS sequence"/>
</dbReference>
<evidence type="ECO:0000259" key="3">
    <source>
        <dbReference type="PROSITE" id="PS50102"/>
    </source>
</evidence>
<proteinExistence type="predicted"/>
<comment type="caution">
    <text evidence="4">The sequence shown here is derived from an EMBL/GenBank/DDBJ whole genome shotgun (WGS) entry which is preliminary data.</text>
</comment>
<sequence>MDIFVGNLPYEITENELKDMFSAHGTVNRIKLLTDRDTGRPRGIAFVTMDDFKEAQAAIKATDGQEVGGRPMKVNQARERDPQGGGGAPRHGGGNFNRGGGGGGFRGRDRY</sequence>
<dbReference type="GO" id="GO:0003723">
    <property type="term" value="F:RNA binding"/>
    <property type="evidence" value="ECO:0007669"/>
    <property type="project" value="UniProtKB-KW"/>
</dbReference>
<evidence type="ECO:0000313" key="5">
    <source>
        <dbReference type="Proteomes" id="UP000546464"/>
    </source>
</evidence>
<dbReference type="Gene3D" id="3.30.70.330">
    <property type="match status" value="1"/>
</dbReference>
<dbReference type="AlphaFoldDB" id="A0A842HC96"/>
<feature type="domain" description="RRM" evidence="3">
    <location>
        <begin position="1"/>
        <end position="79"/>
    </location>
</feature>
<keyword evidence="5" id="KW-1185">Reference proteome</keyword>
<dbReference type="EMBL" id="JACHVB010000012">
    <property type="protein sequence ID" value="MBC2593227.1"/>
    <property type="molecule type" value="Genomic_DNA"/>
</dbReference>
<evidence type="ECO:0000256" key="2">
    <source>
        <dbReference type="SAM" id="MobiDB-lite"/>
    </source>
</evidence>
<dbReference type="PANTHER" id="PTHR48027">
    <property type="entry name" value="HETEROGENEOUS NUCLEAR RIBONUCLEOPROTEIN 87F-RELATED"/>
    <property type="match status" value="1"/>
</dbReference>
<dbReference type="RefSeq" id="WP_185674217.1">
    <property type="nucleotide sequence ID" value="NZ_JACHVB010000012.1"/>
</dbReference>
<dbReference type="SUPFAM" id="SSF54928">
    <property type="entry name" value="RNA-binding domain, RBD"/>
    <property type="match status" value="1"/>
</dbReference>
<evidence type="ECO:0000256" key="1">
    <source>
        <dbReference type="ARBA" id="ARBA00022884"/>
    </source>
</evidence>
<protein>
    <submittedName>
        <fullName evidence="4">RNA-binding protein</fullName>
    </submittedName>
</protein>
<dbReference type="Pfam" id="PF00076">
    <property type="entry name" value="RRM_1"/>
    <property type="match status" value="1"/>
</dbReference>
<reference evidence="4 5" key="1">
    <citation type="submission" date="2020-07" db="EMBL/GenBank/DDBJ databases">
        <authorList>
            <person name="Feng X."/>
        </authorList>
    </citation>
    <scope>NUCLEOTIDE SEQUENCE [LARGE SCALE GENOMIC DNA]</scope>
    <source>
        <strain evidence="4 5">JCM31066</strain>
    </source>
</reference>